<dbReference type="GO" id="GO:0016757">
    <property type="term" value="F:glycosyltransferase activity"/>
    <property type="evidence" value="ECO:0007669"/>
    <property type="project" value="InterPro"/>
</dbReference>
<dbReference type="InterPro" id="IPR049625">
    <property type="entry name" value="Glyco_transf_61_cat"/>
</dbReference>
<sequence length="371" mass="41546">MLFPDPIIDDLGPAELVFGPKPKRMQRYFDIYDQQGRAARFCRDRSGSVTTLPMAPHIDGLRPEMRGEGGAVLEEPALYAGLAHDQFGFAILQSLGRLWACDKLPKETRLLYVSKFRPRKVLPALRTLLGWLGIENMPVVVQGNMHLAQAYTCPSLFGESYEGHAAPAFREWLAARLPPAPDVVVGRKLYITRTNLGPHYGRMACEQQLEEFLRRDGFEIFAPEAHSLAQQAETYRQAEVLVFSEGSAQHFYGLVKRAGQRVVVIQRRPEVPMLIKNQITAINDEPVTYINAITKLHWRLERADNRGICELDFDQLRTQLIAADVLNAQAEWQSPTASAVTASIHDGLSAGERMYGSAAEAAAERKLRQPP</sequence>
<keyword evidence="3" id="KW-1185">Reference proteome</keyword>
<dbReference type="Pfam" id="PF04577">
    <property type="entry name" value="Glyco_transf_61"/>
    <property type="match status" value="1"/>
</dbReference>
<feature type="domain" description="Glycosyltransferase 61 catalytic" evidence="1">
    <location>
        <begin position="126"/>
        <end position="250"/>
    </location>
</feature>
<reference evidence="3" key="1">
    <citation type="submission" date="2017-09" db="EMBL/GenBank/DDBJ databases">
        <authorList>
            <person name="Varghese N."/>
            <person name="Submissions S."/>
        </authorList>
    </citation>
    <scope>NUCLEOTIDE SEQUENCE [LARGE SCALE GENOMIC DNA]</scope>
    <source>
        <strain evidence="3">C7</strain>
    </source>
</reference>
<dbReference type="EMBL" id="OCTN01000011">
    <property type="protein sequence ID" value="SOH95490.1"/>
    <property type="molecule type" value="Genomic_DNA"/>
</dbReference>
<evidence type="ECO:0000313" key="3">
    <source>
        <dbReference type="Proteomes" id="UP000220034"/>
    </source>
</evidence>
<protein>
    <recommendedName>
        <fullName evidence="1">Glycosyltransferase 61 catalytic domain-containing protein</fullName>
    </recommendedName>
</protein>
<evidence type="ECO:0000259" key="1">
    <source>
        <dbReference type="Pfam" id="PF04577"/>
    </source>
</evidence>
<dbReference type="Proteomes" id="UP000220034">
    <property type="component" value="Unassembled WGS sequence"/>
</dbReference>
<dbReference type="AlphaFoldDB" id="A0A2C9CWA3"/>
<name>A0A2C9CWA3_9RHOB</name>
<evidence type="ECO:0000313" key="2">
    <source>
        <dbReference type="EMBL" id="SOH95490.1"/>
    </source>
</evidence>
<accession>A0A2C9CWA3</accession>
<proteinExistence type="predicted"/>
<gene>
    <name evidence="2" type="ORF">SAMN06273572_11170</name>
</gene>
<organism evidence="2 3">
    <name type="scientific">Pontivivens marinum</name>
    <dbReference type="NCBI Taxonomy" id="1690039"/>
    <lineage>
        <taxon>Bacteria</taxon>
        <taxon>Pseudomonadati</taxon>
        <taxon>Pseudomonadota</taxon>
        <taxon>Alphaproteobacteria</taxon>
        <taxon>Rhodobacterales</taxon>
        <taxon>Paracoccaceae</taxon>
        <taxon>Pontivivens</taxon>
    </lineage>
</organism>